<protein>
    <submittedName>
        <fullName evidence="7">Lipopolysaccharide export system permease protein</fullName>
    </submittedName>
</protein>
<sequence length="358" mass="39975">MKTLARYLIAEVLRTSFFVLAALLGLFLFFDLIGELGSLGKGGYTFLKLLGYVLLLTPGHAYELMPIAVLIGGLFALSMLNQHSELTVMRVGGLSVQRMLGILGIAGLGFAALTLLAGEYLAPRAERAATQLRLAAKGQLVTQDFRSGFWMKDDGSFVNVREVLPDQTLRDINVYQFDAKRRLSLQGQAQRGVWQPKEGAWLLSDITATHFEAGQVRVEKLDTFLWRSVLTPDTLAVLLIAPEQMSVVTLLDYIDHLKRNQQQTRRYEIALWTKLVYPLACLAMLVIALPFAQTQRRAGGIGIKLFVGIMLGLGFYFINKLVGHMGLLYDWPPLLAASLPSTLFLSLAIYLLWRQERR</sequence>
<organism evidence="7 8">
    <name type="scientific">Chitinimonas taiwanensis DSM 18899</name>
    <dbReference type="NCBI Taxonomy" id="1121279"/>
    <lineage>
        <taxon>Bacteria</taxon>
        <taxon>Pseudomonadati</taxon>
        <taxon>Pseudomonadota</taxon>
        <taxon>Betaproteobacteria</taxon>
        <taxon>Neisseriales</taxon>
        <taxon>Chitinibacteraceae</taxon>
        <taxon>Chitinimonas</taxon>
    </lineage>
</organism>
<dbReference type="InterPro" id="IPR030923">
    <property type="entry name" value="LptG"/>
</dbReference>
<dbReference type="Pfam" id="PF03739">
    <property type="entry name" value="LptF_LptG"/>
    <property type="match status" value="1"/>
</dbReference>
<dbReference type="GO" id="GO:0055085">
    <property type="term" value="P:transmembrane transport"/>
    <property type="evidence" value="ECO:0007669"/>
    <property type="project" value="InterPro"/>
</dbReference>
<dbReference type="GO" id="GO:0043190">
    <property type="term" value="C:ATP-binding cassette (ABC) transporter complex"/>
    <property type="evidence" value="ECO:0007669"/>
    <property type="project" value="InterPro"/>
</dbReference>
<dbReference type="GO" id="GO:0015920">
    <property type="term" value="P:lipopolysaccharide transport"/>
    <property type="evidence" value="ECO:0007669"/>
    <property type="project" value="TreeGrafter"/>
</dbReference>
<feature type="transmembrane region" description="Helical" evidence="6">
    <location>
        <begin position="331"/>
        <end position="353"/>
    </location>
</feature>
<dbReference type="InterPro" id="IPR005495">
    <property type="entry name" value="LptG/LptF_permease"/>
</dbReference>
<dbReference type="STRING" id="1121279.SAMN02745887_01358"/>
<dbReference type="Proteomes" id="UP000186513">
    <property type="component" value="Unassembled WGS sequence"/>
</dbReference>
<dbReference type="RefSeq" id="WP_072427881.1">
    <property type="nucleotide sequence ID" value="NZ_FPKR01000004.1"/>
</dbReference>
<feature type="transmembrane region" description="Helical" evidence="6">
    <location>
        <begin position="50"/>
        <end position="80"/>
    </location>
</feature>
<proteinExistence type="predicted"/>
<keyword evidence="8" id="KW-1185">Reference proteome</keyword>
<feature type="transmembrane region" description="Helical" evidence="6">
    <location>
        <begin position="12"/>
        <end position="30"/>
    </location>
</feature>
<keyword evidence="5 6" id="KW-0472">Membrane</keyword>
<comment type="subcellular location">
    <subcellularLocation>
        <location evidence="1">Cell membrane</location>
        <topology evidence="1">Multi-pass membrane protein</topology>
    </subcellularLocation>
</comment>
<keyword evidence="3 6" id="KW-0812">Transmembrane</keyword>
<dbReference type="NCBIfam" id="TIGR04408">
    <property type="entry name" value="LptG_lptG"/>
    <property type="match status" value="1"/>
</dbReference>
<keyword evidence="2" id="KW-1003">Cell membrane</keyword>
<name>A0A1K2HCZ6_9NEIS</name>
<evidence type="ECO:0000256" key="3">
    <source>
        <dbReference type="ARBA" id="ARBA00022692"/>
    </source>
</evidence>
<dbReference type="EMBL" id="FPKR01000004">
    <property type="protein sequence ID" value="SFZ74676.1"/>
    <property type="molecule type" value="Genomic_DNA"/>
</dbReference>
<gene>
    <name evidence="7" type="ORF">SAMN02745887_01358</name>
</gene>
<evidence type="ECO:0000256" key="5">
    <source>
        <dbReference type="ARBA" id="ARBA00023136"/>
    </source>
</evidence>
<keyword evidence="4 6" id="KW-1133">Transmembrane helix</keyword>
<evidence type="ECO:0000256" key="1">
    <source>
        <dbReference type="ARBA" id="ARBA00004651"/>
    </source>
</evidence>
<feature type="transmembrane region" description="Helical" evidence="6">
    <location>
        <begin position="269"/>
        <end position="289"/>
    </location>
</feature>
<feature type="transmembrane region" description="Helical" evidence="6">
    <location>
        <begin position="100"/>
        <end position="122"/>
    </location>
</feature>
<dbReference type="PANTHER" id="PTHR33529:SF2">
    <property type="entry name" value="LIPOPOLYSACCHARIDE EXPORT SYSTEM PERMEASE PROTEIN LPTG"/>
    <property type="match status" value="1"/>
</dbReference>
<dbReference type="AlphaFoldDB" id="A0A1K2HCZ6"/>
<feature type="transmembrane region" description="Helical" evidence="6">
    <location>
        <begin position="301"/>
        <end position="319"/>
    </location>
</feature>
<accession>A0A1K2HCZ6</accession>
<evidence type="ECO:0000256" key="4">
    <source>
        <dbReference type="ARBA" id="ARBA00022989"/>
    </source>
</evidence>
<evidence type="ECO:0000313" key="8">
    <source>
        <dbReference type="Proteomes" id="UP000186513"/>
    </source>
</evidence>
<evidence type="ECO:0000313" key="7">
    <source>
        <dbReference type="EMBL" id="SFZ74676.1"/>
    </source>
</evidence>
<evidence type="ECO:0000256" key="2">
    <source>
        <dbReference type="ARBA" id="ARBA00022475"/>
    </source>
</evidence>
<evidence type="ECO:0000256" key="6">
    <source>
        <dbReference type="SAM" id="Phobius"/>
    </source>
</evidence>
<dbReference type="PANTHER" id="PTHR33529">
    <property type="entry name" value="SLR0882 PROTEIN-RELATED"/>
    <property type="match status" value="1"/>
</dbReference>
<reference evidence="7 8" key="1">
    <citation type="submission" date="2016-11" db="EMBL/GenBank/DDBJ databases">
        <authorList>
            <person name="Jaros S."/>
            <person name="Januszkiewicz K."/>
            <person name="Wedrychowicz H."/>
        </authorList>
    </citation>
    <scope>NUCLEOTIDE SEQUENCE [LARGE SCALE GENOMIC DNA]</scope>
    <source>
        <strain evidence="7 8">DSM 18899</strain>
    </source>
</reference>
<dbReference type="OrthoDB" id="9776227at2"/>